<organism evidence="1 2">
    <name type="scientific">Desulfopila aestuarii DSM 18488</name>
    <dbReference type="NCBI Taxonomy" id="1121416"/>
    <lineage>
        <taxon>Bacteria</taxon>
        <taxon>Pseudomonadati</taxon>
        <taxon>Thermodesulfobacteriota</taxon>
        <taxon>Desulfobulbia</taxon>
        <taxon>Desulfobulbales</taxon>
        <taxon>Desulfocapsaceae</taxon>
        <taxon>Desulfopila</taxon>
    </lineage>
</organism>
<protein>
    <submittedName>
        <fullName evidence="1">Uncharacterized protein</fullName>
    </submittedName>
</protein>
<dbReference type="STRING" id="1121416.SAMN02745220_01712"/>
<proteinExistence type="predicted"/>
<dbReference type="Proteomes" id="UP000184603">
    <property type="component" value="Unassembled WGS sequence"/>
</dbReference>
<name>A0A1M7Y4E6_9BACT</name>
<dbReference type="AlphaFoldDB" id="A0A1M7Y4E6"/>
<evidence type="ECO:0000313" key="2">
    <source>
        <dbReference type="Proteomes" id="UP000184603"/>
    </source>
</evidence>
<keyword evidence="2" id="KW-1185">Reference proteome</keyword>
<reference evidence="1 2" key="1">
    <citation type="submission" date="2016-12" db="EMBL/GenBank/DDBJ databases">
        <authorList>
            <person name="Song W.-J."/>
            <person name="Kurnit D.M."/>
        </authorList>
    </citation>
    <scope>NUCLEOTIDE SEQUENCE [LARGE SCALE GENOMIC DNA]</scope>
    <source>
        <strain evidence="1 2">DSM 18488</strain>
    </source>
</reference>
<dbReference type="EMBL" id="FRFE01000006">
    <property type="protein sequence ID" value="SHO46962.1"/>
    <property type="molecule type" value="Genomic_DNA"/>
</dbReference>
<accession>A0A1M7Y4E6</accession>
<evidence type="ECO:0000313" key="1">
    <source>
        <dbReference type="EMBL" id="SHO46962.1"/>
    </source>
</evidence>
<gene>
    <name evidence="1" type="ORF">SAMN02745220_01712</name>
</gene>
<sequence>MSVDFVIKNGTKYSSITIGMFMFAAKHPEALSEFTVMREMFHLVKYQKDG</sequence>